<name>A0A6J4UDA0_9BACT</name>
<feature type="transmembrane region" description="Helical" evidence="2">
    <location>
        <begin position="32"/>
        <end position="56"/>
    </location>
</feature>
<dbReference type="EMBL" id="CADCWJ010000144">
    <property type="protein sequence ID" value="CAA9547355.1"/>
    <property type="molecule type" value="Genomic_DNA"/>
</dbReference>
<accession>A0A6J4UDA0</accession>
<sequence length="100" mass="10358">MERRVARGGAQAMRAEAMNRIPAARKRGHRELWIVGLLVLPLVVAGFVLAGMGVLVDPPPVSVPAATPASPAATPAPRATPAPAADRITLEPVLPFVIVA</sequence>
<evidence type="ECO:0000313" key="3">
    <source>
        <dbReference type="EMBL" id="CAA9547355.1"/>
    </source>
</evidence>
<evidence type="ECO:0000256" key="1">
    <source>
        <dbReference type="SAM" id="MobiDB-lite"/>
    </source>
</evidence>
<keyword evidence="2" id="KW-0812">Transmembrane</keyword>
<keyword evidence="2" id="KW-1133">Transmembrane helix</keyword>
<reference evidence="3" key="1">
    <citation type="submission" date="2020-02" db="EMBL/GenBank/DDBJ databases">
        <authorList>
            <person name="Meier V. D."/>
        </authorList>
    </citation>
    <scope>NUCLEOTIDE SEQUENCE</scope>
    <source>
        <strain evidence="3">AVDCRST_MAG87</strain>
    </source>
</reference>
<organism evidence="3">
    <name type="scientific">uncultured Thermomicrobiales bacterium</name>
    <dbReference type="NCBI Taxonomy" id="1645740"/>
    <lineage>
        <taxon>Bacteria</taxon>
        <taxon>Pseudomonadati</taxon>
        <taxon>Thermomicrobiota</taxon>
        <taxon>Thermomicrobia</taxon>
        <taxon>Thermomicrobiales</taxon>
        <taxon>environmental samples</taxon>
    </lineage>
</organism>
<feature type="region of interest" description="Disordered" evidence="1">
    <location>
        <begin position="64"/>
        <end position="84"/>
    </location>
</feature>
<dbReference type="AlphaFoldDB" id="A0A6J4UDA0"/>
<proteinExistence type="predicted"/>
<protein>
    <submittedName>
        <fullName evidence="3">Uncharacterized protein</fullName>
    </submittedName>
</protein>
<evidence type="ECO:0000256" key="2">
    <source>
        <dbReference type="SAM" id="Phobius"/>
    </source>
</evidence>
<keyword evidence="2" id="KW-0472">Membrane</keyword>
<gene>
    <name evidence="3" type="ORF">AVDCRST_MAG87-586</name>
</gene>